<dbReference type="STRING" id="1509407.A0A0L1JD16"/>
<proteinExistence type="inferred from homology"/>
<evidence type="ECO:0000256" key="13">
    <source>
        <dbReference type="ARBA" id="ARBA00023014"/>
    </source>
</evidence>
<dbReference type="SUPFAM" id="SSF51905">
    <property type="entry name" value="FAD/NAD(P)-binding domain"/>
    <property type="match status" value="1"/>
</dbReference>
<dbReference type="RefSeq" id="XP_015410236.1">
    <property type="nucleotide sequence ID" value="XM_015546888.1"/>
</dbReference>
<dbReference type="InterPro" id="IPR001663">
    <property type="entry name" value="Rng_hydr_dOase-A"/>
</dbReference>
<keyword evidence="15" id="KW-0812">Transmembrane</keyword>
<dbReference type="OrthoDB" id="426882at2759"/>
<evidence type="ECO:0000256" key="15">
    <source>
        <dbReference type="SAM" id="Phobius"/>
    </source>
</evidence>
<dbReference type="CDD" id="cd00680">
    <property type="entry name" value="RHO_alpha_C"/>
    <property type="match status" value="1"/>
</dbReference>
<evidence type="ECO:0000313" key="17">
    <source>
        <dbReference type="EMBL" id="KNG89313.1"/>
    </source>
</evidence>
<dbReference type="Pfam" id="PF00848">
    <property type="entry name" value="Ring_hydroxyl_A"/>
    <property type="match status" value="1"/>
</dbReference>
<gene>
    <name evidence="17" type="ORF">ANOM_001631</name>
</gene>
<dbReference type="CDD" id="cd03469">
    <property type="entry name" value="Rieske_RO_Alpha_N"/>
    <property type="match status" value="1"/>
</dbReference>
<keyword evidence="7" id="KW-0285">Flavoprotein</keyword>
<dbReference type="Pfam" id="PF00355">
    <property type="entry name" value="Rieske"/>
    <property type="match status" value="1"/>
</dbReference>
<dbReference type="EMBL" id="JNOM01000034">
    <property type="protein sequence ID" value="KNG89313.1"/>
    <property type="molecule type" value="Genomic_DNA"/>
</dbReference>
<dbReference type="SUPFAM" id="SSF54373">
    <property type="entry name" value="FAD-linked reductases, C-terminal domain"/>
    <property type="match status" value="1"/>
</dbReference>
<dbReference type="Gene3D" id="3.50.50.60">
    <property type="entry name" value="FAD/NAD(P)-binding domain"/>
    <property type="match status" value="1"/>
</dbReference>
<comment type="cofactor">
    <cofactor evidence="1">
        <name>Fe cation</name>
        <dbReference type="ChEBI" id="CHEBI:24875"/>
    </cofactor>
</comment>
<keyword evidence="10" id="KW-0274">FAD</keyword>
<reference evidence="17 18" key="1">
    <citation type="submission" date="2014-06" db="EMBL/GenBank/DDBJ databases">
        <title>The Genome of the Aflatoxigenic Filamentous Fungus Aspergillus nomius.</title>
        <authorList>
            <person name="Moore M.G."/>
            <person name="Shannon B.M."/>
            <person name="Brian M.M."/>
        </authorList>
    </citation>
    <scope>NUCLEOTIDE SEQUENCE [LARGE SCALE GENOMIC DNA]</scope>
    <source>
        <strain evidence="17 18">NRRL 13137</strain>
    </source>
</reference>
<dbReference type="PRINTS" id="PR00090">
    <property type="entry name" value="RNGDIOXGNASE"/>
</dbReference>
<feature type="transmembrane region" description="Helical" evidence="15">
    <location>
        <begin position="21"/>
        <end position="41"/>
    </location>
</feature>
<keyword evidence="15" id="KW-0472">Membrane</keyword>
<sequence length="879" mass="99777">MAPRVHIKQQQTRSQSCRLDILIVGAGLAGLGSAISCALAGHSVHILEAAHEIKEVGAGIQVLPNSSRVLQHWGLEKALAPHMTVPSVCNFLGWKGNKISYLDFHESESKYPGTWYRDFHRADLQRCLVDRALELGVQMTCNARIRTVHVSDDGATAAAIAADGRHWKGDLVIGADGVFGKLTEELLGRSDPPVKTGDLAYRLLLSTEDMRKDPELAPFVDNPQVNYWLGPDAHAVNYVLRGGDLFNMVLLVPDDIPEDSLASTIEGNVEEMCALFEGWDPRIQKLLKLCQSVQKWRLCIRFGEFDWSHPSGSWIMLGDAVHATLPYLASGAGMAFEDGAVLGECLSRLPDCPDIAKTSPEFLDAKRHALSVFQQCRKERTAMVVDRGNIQQYLYHLHNGPEQQERDRKMQMTPTPEGEALAWRDPGLAPKLLGYDHIADVSYSRGGLRAQLTMIRWTAIGVFDKRVTRRSLDYSYKVYSGFGANDPPRGLPASWYRSEAMYQLERRAIFSKRWILLTHSSRFSQQGDFLSFTVANFSFFLVQDRDGHINGFHNICRHRAFPVVQSRSGSTSILSCKYHGWSYGLKGNLAKAPRFEAVPKFDKSQHGLLPVHVHIDKAGFVWVNLQAGSPDVRWEDDFRNIDEQPRMQDFNFAGEYTFDHEWEMDLDANWKGVIENYNECYHCATSHPLISGVSDLPRYRVEPTAGYMEHHIFNKEQIDAQFKRAITYFFPTTSVTVTEKFFYIQRMIPISATKSKIENEVYRHQDATDKEFDDINAFYRQVLDEDKELCVGAQHNLGGGVFVNGELHPDKEQGPIFFQKRVREMLMEHRKKEDQQGGHEIWPALPKQPENWTEKQADEERFCSQLQAAACTNRPELIW</sequence>
<keyword evidence="13" id="KW-0411">Iron-sulfur</keyword>
<dbReference type="InterPro" id="IPR015879">
    <property type="entry name" value="Ring_hydroxy_dOase_asu_C_dom"/>
</dbReference>
<evidence type="ECO:0000256" key="10">
    <source>
        <dbReference type="ARBA" id="ARBA00022827"/>
    </source>
</evidence>
<accession>A0A0L1JD16</accession>
<dbReference type="GO" id="GO:0071949">
    <property type="term" value="F:FAD binding"/>
    <property type="evidence" value="ECO:0007669"/>
    <property type="project" value="InterPro"/>
</dbReference>
<keyword evidence="15" id="KW-1133">Transmembrane helix</keyword>
<dbReference type="EC" id="1.14.15.7" evidence="5"/>
<evidence type="ECO:0000256" key="5">
    <source>
        <dbReference type="ARBA" id="ARBA00012763"/>
    </source>
</evidence>
<evidence type="ECO:0000256" key="11">
    <source>
        <dbReference type="ARBA" id="ARBA00023002"/>
    </source>
</evidence>
<comment type="pathway">
    <text evidence="3">Amine and polyamine biosynthesis; betaine biosynthesis via choline pathway; betaine aldehyde from choline (monooxygenase route): step 1/1.</text>
</comment>
<comment type="similarity">
    <text evidence="4">Belongs to the choline monooxygenase family.</text>
</comment>
<feature type="domain" description="Rieske" evidence="16">
    <location>
        <begin position="514"/>
        <end position="601"/>
    </location>
</feature>
<dbReference type="Pfam" id="PF01494">
    <property type="entry name" value="FAD_binding_3"/>
    <property type="match status" value="1"/>
</dbReference>
<dbReference type="GO" id="GO:0005506">
    <property type="term" value="F:iron ion binding"/>
    <property type="evidence" value="ECO:0007669"/>
    <property type="project" value="InterPro"/>
</dbReference>
<protein>
    <recommendedName>
        <fullName evidence="6">Choline monooxygenase, chloroplastic</fullName>
        <ecNumber evidence="5">1.14.15.7</ecNumber>
    </recommendedName>
</protein>
<dbReference type="UniPathway" id="UPA00529">
    <property type="reaction ID" value="UER00430"/>
</dbReference>
<comment type="catalytic activity">
    <reaction evidence="14">
        <text>choline + 2 reduced [2Fe-2S]-[ferredoxin] + O2 + 2 H(+) = betaine aldehyde hydrate + 2 oxidized [2Fe-2S]-[ferredoxin] + H2O</text>
        <dbReference type="Rhea" id="RHEA:17769"/>
        <dbReference type="Rhea" id="RHEA-COMP:10000"/>
        <dbReference type="Rhea" id="RHEA-COMP:10001"/>
        <dbReference type="ChEBI" id="CHEBI:15354"/>
        <dbReference type="ChEBI" id="CHEBI:15377"/>
        <dbReference type="ChEBI" id="CHEBI:15378"/>
        <dbReference type="ChEBI" id="CHEBI:15379"/>
        <dbReference type="ChEBI" id="CHEBI:15870"/>
        <dbReference type="ChEBI" id="CHEBI:33737"/>
        <dbReference type="ChEBI" id="CHEBI:33738"/>
        <dbReference type="EC" id="1.14.15.7"/>
    </reaction>
</comment>
<keyword evidence="17" id="KW-0503">Monooxygenase</keyword>
<dbReference type="FunFam" id="3.50.50.60:FF:000115">
    <property type="entry name" value="Salicylate hydroxylase, putative"/>
    <property type="match status" value="1"/>
</dbReference>
<keyword evidence="11" id="KW-0560">Oxidoreductase</keyword>
<evidence type="ECO:0000256" key="7">
    <source>
        <dbReference type="ARBA" id="ARBA00022630"/>
    </source>
</evidence>
<dbReference type="SUPFAM" id="SSF55961">
    <property type="entry name" value="Bet v1-like"/>
    <property type="match status" value="1"/>
</dbReference>
<dbReference type="InterPro" id="IPR036922">
    <property type="entry name" value="Rieske_2Fe-2S_sf"/>
</dbReference>
<keyword evidence="8" id="KW-0001">2Fe-2S</keyword>
<evidence type="ECO:0000256" key="2">
    <source>
        <dbReference type="ARBA" id="ARBA00002149"/>
    </source>
</evidence>
<dbReference type="PANTHER" id="PTHR43756:SF5">
    <property type="entry name" value="CHOLINE MONOOXYGENASE, CHLOROPLASTIC"/>
    <property type="match status" value="1"/>
</dbReference>
<dbReference type="InterPro" id="IPR036188">
    <property type="entry name" value="FAD/NAD-bd_sf"/>
</dbReference>
<dbReference type="PROSITE" id="PS51296">
    <property type="entry name" value="RIESKE"/>
    <property type="match status" value="1"/>
</dbReference>
<dbReference type="InterPro" id="IPR002938">
    <property type="entry name" value="FAD-bd"/>
</dbReference>
<keyword evidence="18" id="KW-1185">Reference proteome</keyword>
<dbReference type="Gene3D" id="3.90.380.10">
    <property type="entry name" value="Naphthalene 1,2-dioxygenase Alpha Subunit, Chain A, domain 1"/>
    <property type="match status" value="1"/>
</dbReference>
<evidence type="ECO:0000259" key="16">
    <source>
        <dbReference type="PROSITE" id="PS51296"/>
    </source>
</evidence>
<evidence type="ECO:0000256" key="12">
    <source>
        <dbReference type="ARBA" id="ARBA00023004"/>
    </source>
</evidence>
<organism evidence="17 18">
    <name type="scientific">Aspergillus nomiae NRRL (strain ATCC 15546 / NRRL 13137 / CBS 260.88 / M93)</name>
    <dbReference type="NCBI Taxonomy" id="1509407"/>
    <lineage>
        <taxon>Eukaryota</taxon>
        <taxon>Fungi</taxon>
        <taxon>Dikarya</taxon>
        <taxon>Ascomycota</taxon>
        <taxon>Pezizomycotina</taxon>
        <taxon>Eurotiomycetes</taxon>
        <taxon>Eurotiomycetidae</taxon>
        <taxon>Eurotiales</taxon>
        <taxon>Aspergillaceae</taxon>
        <taxon>Aspergillus</taxon>
        <taxon>Aspergillus subgen. Circumdati</taxon>
    </lineage>
</organism>
<evidence type="ECO:0000256" key="1">
    <source>
        <dbReference type="ARBA" id="ARBA00001962"/>
    </source>
</evidence>
<dbReference type="InterPro" id="IPR017941">
    <property type="entry name" value="Rieske_2Fe-2S"/>
</dbReference>
<dbReference type="GO" id="GO:0019133">
    <property type="term" value="F:choline monooxygenase activity"/>
    <property type="evidence" value="ECO:0007669"/>
    <property type="project" value="UniProtKB-EC"/>
</dbReference>
<evidence type="ECO:0000313" key="18">
    <source>
        <dbReference type="Proteomes" id="UP000037505"/>
    </source>
</evidence>
<keyword evidence="12" id="KW-0408">Iron</keyword>
<dbReference type="Gene3D" id="2.102.10.10">
    <property type="entry name" value="Rieske [2Fe-2S] iron-sulphur domain"/>
    <property type="match status" value="1"/>
</dbReference>
<evidence type="ECO:0000256" key="6">
    <source>
        <dbReference type="ARBA" id="ARBA00014931"/>
    </source>
</evidence>
<evidence type="ECO:0000256" key="4">
    <source>
        <dbReference type="ARBA" id="ARBA00010848"/>
    </source>
</evidence>
<evidence type="ECO:0000256" key="8">
    <source>
        <dbReference type="ARBA" id="ARBA00022714"/>
    </source>
</evidence>
<name>A0A0L1JD16_ASPN3</name>
<dbReference type="PANTHER" id="PTHR43756">
    <property type="entry name" value="CHOLINE MONOOXYGENASE, CHLOROPLASTIC"/>
    <property type="match status" value="1"/>
</dbReference>
<keyword evidence="9" id="KW-0479">Metal-binding</keyword>
<dbReference type="GeneID" id="26803435"/>
<dbReference type="AlphaFoldDB" id="A0A0L1JD16"/>
<dbReference type="GO" id="GO:0051537">
    <property type="term" value="F:2 iron, 2 sulfur cluster binding"/>
    <property type="evidence" value="ECO:0007669"/>
    <property type="project" value="UniProtKB-KW"/>
</dbReference>
<dbReference type="GO" id="GO:0019285">
    <property type="term" value="P:glycine betaine biosynthetic process from choline"/>
    <property type="evidence" value="ECO:0007669"/>
    <property type="project" value="UniProtKB-UniPathway"/>
</dbReference>
<comment type="caution">
    <text evidence="17">The sequence shown here is derived from an EMBL/GenBank/DDBJ whole genome shotgun (WGS) entry which is preliminary data.</text>
</comment>
<evidence type="ECO:0000256" key="3">
    <source>
        <dbReference type="ARBA" id="ARBA00004866"/>
    </source>
</evidence>
<evidence type="ECO:0000256" key="14">
    <source>
        <dbReference type="ARBA" id="ARBA00049097"/>
    </source>
</evidence>
<evidence type="ECO:0000256" key="9">
    <source>
        <dbReference type="ARBA" id="ARBA00022723"/>
    </source>
</evidence>
<dbReference type="SUPFAM" id="SSF50022">
    <property type="entry name" value="ISP domain"/>
    <property type="match status" value="1"/>
</dbReference>
<comment type="function">
    <text evidence="2">Catalyzes the first step of the osmoprotectant glycine betaine synthesis.</text>
</comment>
<dbReference type="Proteomes" id="UP000037505">
    <property type="component" value="Unassembled WGS sequence"/>
</dbReference>